<accession>A0A5S4F1W6</accession>
<protein>
    <submittedName>
        <fullName evidence="1">Uncharacterized protein</fullName>
    </submittedName>
</protein>
<keyword evidence="2" id="KW-1185">Reference proteome</keyword>
<evidence type="ECO:0000313" key="1">
    <source>
        <dbReference type="EMBL" id="TMR10081.1"/>
    </source>
</evidence>
<gene>
    <name evidence="1" type="ORF">ETD86_40875</name>
</gene>
<dbReference type="EMBL" id="VCKY01000204">
    <property type="protein sequence ID" value="TMR10081.1"/>
    <property type="molecule type" value="Genomic_DNA"/>
</dbReference>
<proteinExistence type="predicted"/>
<name>A0A5S4F1W6_9ACTN</name>
<reference evidence="1 2" key="1">
    <citation type="submission" date="2019-05" db="EMBL/GenBank/DDBJ databases">
        <title>Draft genome sequence of Nonomuraea turkmeniaca DSM 43926.</title>
        <authorList>
            <person name="Saricaoglu S."/>
            <person name="Isik K."/>
        </authorList>
    </citation>
    <scope>NUCLEOTIDE SEQUENCE [LARGE SCALE GENOMIC DNA]</scope>
    <source>
        <strain evidence="1 2">DSM 43926</strain>
    </source>
</reference>
<evidence type="ECO:0000313" key="2">
    <source>
        <dbReference type="Proteomes" id="UP000309128"/>
    </source>
</evidence>
<dbReference type="Proteomes" id="UP000309128">
    <property type="component" value="Unassembled WGS sequence"/>
</dbReference>
<dbReference type="RefSeq" id="WP_138671995.1">
    <property type="nucleotide sequence ID" value="NZ_VCKY01000204.1"/>
</dbReference>
<sequence length="128" mass="14327">MPALPADATLLYHRGPSHGEPSETEALLIRAHHPTDGTLWNVRCATIAGMAGPYLKIEMANSHFVAWAQLPELFSALAGIESATLDDVARILDELGATDETVKHDRWREEFYRTVDQEREAFDFSFDD</sequence>
<organism evidence="1 2">
    <name type="scientific">Nonomuraea turkmeniaca</name>
    <dbReference type="NCBI Taxonomy" id="103838"/>
    <lineage>
        <taxon>Bacteria</taxon>
        <taxon>Bacillati</taxon>
        <taxon>Actinomycetota</taxon>
        <taxon>Actinomycetes</taxon>
        <taxon>Streptosporangiales</taxon>
        <taxon>Streptosporangiaceae</taxon>
        <taxon>Nonomuraea</taxon>
    </lineage>
</organism>
<dbReference type="AlphaFoldDB" id="A0A5S4F1W6"/>
<comment type="caution">
    <text evidence="1">The sequence shown here is derived from an EMBL/GenBank/DDBJ whole genome shotgun (WGS) entry which is preliminary data.</text>
</comment>